<dbReference type="Proteomes" id="UP000570361">
    <property type="component" value="Unassembled WGS sequence"/>
</dbReference>
<protein>
    <submittedName>
        <fullName evidence="1">Uncharacterized protein</fullName>
    </submittedName>
</protein>
<dbReference type="EMBL" id="JACHXK010000039">
    <property type="protein sequence ID" value="MBB3114684.1"/>
    <property type="molecule type" value="Genomic_DNA"/>
</dbReference>
<keyword evidence="2" id="KW-1185">Reference proteome</keyword>
<evidence type="ECO:0000313" key="1">
    <source>
        <dbReference type="EMBL" id="MBB3114684.1"/>
    </source>
</evidence>
<sequence>MGGTLGINIIIGDMFRGHLRGEVLIIKYYGHKFHLLYISPLALSSFFTLYTRNNTDKSHLLTDNALCFSNALPPPRSVLETFTP</sequence>
<organism evidence="1 2">
    <name type="scientific">Paenibacillus phyllosphaerae</name>
    <dbReference type="NCBI Taxonomy" id="274593"/>
    <lineage>
        <taxon>Bacteria</taxon>
        <taxon>Bacillati</taxon>
        <taxon>Bacillota</taxon>
        <taxon>Bacilli</taxon>
        <taxon>Bacillales</taxon>
        <taxon>Paenibacillaceae</taxon>
        <taxon>Paenibacillus</taxon>
    </lineage>
</organism>
<dbReference type="AlphaFoldDB" id="A0A7W5B5R7"/>
<proteinExistence type="predicted"/>
<gene>
    <name evidence="1" type="ORF">FHS18_006826</name>
</gene>
<reference evidence="1 2" key="1">
    <citation type="submission" date="2020-08" db="EMBL/GenBank/DDBJ databases">
        <title>Genomic Encyclopedia of Type Strains, Phase III (KMG-III): the genomes of soil and plant-associated and newly described type strains.</title>
        <authorList>
            <person name="Whitman W."/>
        </authorList>
    </citation>
    <scope>NUCLEOTIDE SEQUENCE [LARGE SCALE GENOMIC DNA]</scope>
    <source>
        <strain evidence="1 2">CECT 5862</strain>
    </source>
</reference>
<name>A0A7W5B5R7_9BACL</name>
<comment type="caution">
    <text evidence="1">The sequence shown here is derived from an EMBL/GenBank/DDBJ whole genome shotgun (WGS) entry which is preliminary data.</text>
</comment>
<accession>A0A7W5B5R7</accession>
<evidence type="ECO:0000313" key="2">
    <source>
        <dbReference type="Proteomes" id="UP000570361"/>
    </source>
</evidence>